<keyword evidence="4" id="KW-1185">Reference proteome</keyword>
<dbReference type="AlphaFoldDB" id="A0AAV2QRL8"/>
<dbReference type="Pfam" id="PF01390">
    <property type="entry name" value="SEA"/>
    <property type="match status" value="1"/>
</dbReference>
<reference evidence="3 4" key="1">
    <citation type="submission" date="2024-05" db="EMBL/GenBank/DDBJ databases">
        <authorList>
            <person name="Wallberg A."/>
        </authorList>
    </citation>
    <scope>NUCLEOTIDE SEQUENCE [LARGE SCALE GENOMIC DNA]</scope>
</reference>
<dbReference type="InterPro" id="IPR036364">
    <property type="entry name" value="SEA_dom_sf"/>
</dbReference>
<gene>
    <name evidence="3" type="ORF">MNOR_LOCUS15503</name>
</gene>
<feature type="domain" description="SEA" evidence="2">
    <location>
        <begin position="121"/>
        <end position="229"/>
    </location>
</feature>
<keyword evidence="1" id="KW-1133">Transmembrane helix</keyword>
<accession>A0AAV2QRL8</accession>
<feature type="transmembrane region" description="Helical" evidence="1">
    <location>
        <begin position="274"/>
        <end position="296"/>
    </location>
</feature>
<comment type="caution">
    <text evidence="3">The sequence shown here is derived from an EMBL/GenBank/DDBJ whole genome shotgun (WGS) entry which is preliminary data.</text>
</comment>
<name>A0AAV2QRL8_MEGNR</name>
<proteinExistence type="predicted"/>
<evidence type="ECO:0000259" key="2">
    <source>
        <dbReference type="PROSITE" id="PS50024"/>
    </source>
</evidence>
<organism evidence="3 4">
    <name type="scientific">Meganyctiphanes norvegica</name>
    <name type="common">Northern krill</name>
    <name type="synonym">Thysanopoda norvegica</name>
    <dbReference type="NCBI Taxonomy" id="48144"/>
    <lineage>
        <taxon>Eukaryota</taxon>
        <taxon>Metazoa</taxon>
        <taxon>Ecdysozoa</taxon>
        <taxon>Arthropoda</taxon>
        <taxon>Crustacea</taxon>
        <taxon>Multicrustacea</taxon>
        <taxon>Malacostraca</taxon>
        <taxon>Eumalacostraca</taxon>
        <taxon>Eucarida</taxon>
        <taxon>Euphausiacea</taxon>
        <taxon>Euphausiidae</taxon>
        <taxon>Meganyctiphanes</taxon>
    </lineage>
</organism>
<sequence length="311" mass="35342">WGLLIRMEKSGLTEDKVEAFLDQNSTQHKDLSFTGLIKLKNYLNKDLQRRKFDILDAKFIDVTKTDSRTIRADYLVPCTVKIDPLTFMQHINFTIEMGNYENLASVEGMQITAKKVPLPEENTVTRLTVKITGEKFNATLKNSSSTDYINFKRNFESTITTSLLEHMESVSVILLELREGSLIADADVFTSNTTDHDDVKTVIEKIQSQTGEDIIKFEDPIVKAETFIASGHEAVEPPSRTGLNAVGVDQGTITGFAYQDPNLQIHTGEWSSEYFMHITIPTFCVFFFIIMLWICCCRSTSIYTKQIKYQT</sequence>
<dbReference type="SUPFAM" id="SSF82671">
    <property type="entry name" value="SEA domain"/>
    <property type="match status" value="1"/>
</dbReference>
<keyword evidence="1" id="KW-0472">Membrane</keyword>
<dbReference type="EMBL" id="CAXKWB010009717">
    <property type="protein sequence ID" value="CAL4095854.1"/>
    <property type="molecule type" value="Genomic_DNA"/>
</dbReference>
<feature type="non-terminal residue" evidence="3">
    <location>
        <position position="1"/>
    </location>
</feature>
<evidence type="ECO:0000313" key="3">
    <source>
        <dbReference type="EMBL" id="CAL4095854.1"/>
    </source>
</evidence>
<evidence type="ECO:0000313" key="4">
    <source>
        <dbReference type="Proteomes" id="UP001497623"/>
    </source>
</evidence>
<keyword evidence="1" id="KW-0812">Transmembrane</keyword>
<dbReference type="InterPro" id="IPR000082">
    <property type="entry name" value="SEA_dom"/>
</dbReference>
<protein>
    <recommendedName>
        <fullName evidence="2">SEA domain-containing protein</fullName>
    </recommendedName>
</protein>
<dbReference type="Proteomes" id="UP001497623">
    <property type="component" value="Unassembled WGS sequence"/>
</dbReference>
<evidence type="ECO:0000256" key="1">
    <source>
        <dbReference type="SAM" id="Phobius"/>
    </source>
</evidence>
<dbReference type="PROSITE" id="PS50024">
    <property type="entry name" value="SEA"/>
    <property type="match status" value="1"/>
</dbReference>